<name>A0AAE1YPA2_9LAMI</name>
<dbReference type="Gene3D" id="1.25.40.10">
    <property type="entry name" value="Tetratricopeptide repeat domain"/>
    <property type="match status" value="1"/>
</dbReference>
<dbReference type="PANTHER" id="PTHR47941">
    <property type="entry name" value="PENTATRICOPEPTIDE REPEAT-CONTAINING PROTEIN 3, MITOCHONDRIAL"/>
    <property type="match status" value="1"/>
</dbReference>
<reference evidence="4" key="2">
    <citation type="journal article" date="2024" name="Plant">
        <title>Genomic evolution and insights into agronomic trait innovations of Sesamum species.</title>
        <authorList>
            <person name="Miao H."/>
            <person name="Wang L."/>
            <person name="Qu L."/>
            <person name="Liu H."/>
            <person name="Sun Y."/>
            <person name="Le M."/>
            <person name="Wang Q."/>
            <person name="Wei S."/>
            <person name="Zheng Y."/>
            <person name="Lin W."/>
            <person name="Duan Y."/>
            <person name="Cao H."/>
            <person name="Xiong S."/>
            <person name="Wang X."/>
            <person name="Wei L."/>
            <person name="Li C."/>
            <person name="Ma Q."/>
            <person name="Ju M."/>
            <person name="Zhao R."/>
            <person name="Li G."/>
            <person name="Mu C."/>
            <person name="Tian Q."/>
            <person name="Mei H."/>
            <person name="Zhang T."/>
            <person name="Gao T."/>
            <person name="Zhang H."/>
        </authorList>
    </citation>
    <scope>NUCLEOTIDE SEQUENCE</scope>
    <source>
        <strain evidence="4">3651</strain>
    </source>
</reference>
<comment type="similarity">
    <text evidence="1">Belongs to the PPR family. P subfamily.</text>
</comment>
<evidence type="ECO:0000313" key="5">
    <source>
        <dbReference type="Proteomes" id="UP001293254"/>
    </source>
</evidence>
<evidence type="ECO:0000256" key="1">
    <source>
        <dbReference type="ARBA" id="ARBA00007626"/>
    </source>
</evidence>
<feature type="repeat" description="PPR" evidence="3">
    <location>
        <begin position="83"/>
        <end position="117"/>
    </location>
</feature>
<dbReference type="InterPro" id="IPR002885">
    <property type="entry name" value="PPR_rpt"/>
</dbReference>
<reference evidence="4" key="1">
    <citation type="submission" date="2020-06" db="EMBL/GenBank/DDBJ databases">
        <authorList>
            <person name="Li T."/>
            <person name="Hu X."/>
            <person name="Zhang T."/>
            <person name="Song X."/>
            <person name="Zhang H."/>
            <person name="Dai N."/>
            <person name="Sheng W."/>
            <person name="Hou X."/>
            <person name="Wei L."/>
        </authorList>
    </citation>
    <scope>NUCLEOTIDE SEQUENCE</scope>
    <source>
        <strain evidence="4">3651</strain>
        <tissue evidence="4">Leaf</tissue>
    </source>
</reference>
<dbReference type="AlphaFoldDB" id="A0AAE1YPA2"/>
<dbReference type="PROSITE" id="PS51375">
    <property type="entry name" value="PPR"/>
    <property type="match status" value="1"/>
</dbReference>
<evidence type="ECO:0000256" key="3">
    <source>
        <dbReference type="PROSITE-ProRule" id="PRU00708"/>
    </source>
</evidence>
<dbReference type="EMBL" id="JACGWO010000002">
    <property type="protein sequence ID" value="KAK4434084.1"/>
    <property type="molecule type" value="Genomic_DNA"/>
</dbReference>
<gene>
    <name evidence="4" type="ORF">Salat_0571100</name>
</gene>
<proteinExistence type="inferred from homology"/>
<sequence>MGVFDIPPDSYTLNILMNCCSCLSEMRYMGGACLVKLLRGGLRIEIEPVTVSIFGGGGIARDGLPTVLLHYFLKCLRRVLNSTNATYSALIRGLGQAGKIKFARKHFDQMQLSGLSPSASVYTVLLDGLCKNGIVKRHWNFILLLREMDFNHVLNFSVSLLRGCVEPVD</sequence>
<keyword evidence="5" id="KW-1185">Reference proteome</keyword>
<dbReference type="NCBIfam" id="TIGR00756">
    <property type="entry name" value="PPR"/>
    <property type="match status" value="1"/>
</dbReference>
<dbReference type="InterPro" id="IPR011990">
    <property type="entry name" value="TPR-like_helical_dom_sf"/>
</dbReference>
<protein>
    <recommendedName>
        <fullName evidence="6">Pentatricopeptide repeat-containing protein</fullName>
    </recommendedName>
</protein>
<dbReference type="Proteomes" id="UP001293254">
    <property type="component" value="Unassembled WGS sequence"/>
</dbReference>
<evidence type="ECO:0008006" key="6">
    <source>
        <dbReference type="Google" id="ProtNLM"/>
    </source>
</evidence>
<evidence type="ECO:0000256" key="2">
    <source>
        <dbReference type="ARBA" id="ARBA00022737"/>
    </source>
</evidence>
<organism evidence="4 5">
    <name type="scientific">Sesamum alatum</name>
    <dbReference type="NCBI Taxonomy" id="300844"/>
    <lineage>
        <taxon>Eukaryota</taxon>
        <taxon>Viridiplantae</taxon>
        <taxon>Streptophyta</taxon>
        <taxon>Embryophyta</taxon>
        <taxon>Tracheophyta</taxon>
        <taxon>Spermatophyta</taxon>
        <taxon>Magnoliopsida</taxon>
        <taxon>eudicotyledons</taxon>
        <taxon>Gunneridae</taxon>
        <taxon>Pentapetalae</taxon>
        <taxon>asterids</taxon>
        <taxon>lamiids</taxon>
        <taxon>Lamiales</taxon>
        <taxon>Pedaliaceae</taxon>
        <taxon>Sesamum</taxon>
    </lineage>
</organism>
<comment type="caution">
    <text evidence="4">The sequence shown here is derived from an EMBL/GenBank/DDBJ whole genome shotgun (WGS) entry which is preliminary data.</text>
</comment>
<dbReference type="Pfam" id="PF13041">
    <property type="entry name" value="PPR_2"/>
    <property type="match status" value="1"/>
</dbReference>
<accession>A0AAE1YPA2</accession>
<evidence type="ECO:0000313" key="4">
    <source>
        <dbReference type="EMBL" id="KAK4434084.1"/>
    </source>
</evidence>
<keyword evidence="2" id="KW-0677">Repeat</keyword>